<keyword evidence="2" id="KW-1185">Reference proteome</keyword>
<dbReference type="Proteomes" id="UP000789405">
    <property type="component" value="Unassembled WGS sequence"/>
</dbReference>
<feature type="non-terminal residue" evidence="1">
    <location>
        <position position="66"/>
    </location>
</feature>
<proteinExistence type="predicted"/>
<dbReference type="EMBL" id="CAJVPY010004175">
    <property type="protein sequence ID" value="CAG8612090.1"/>
    <property type="molecule type" value="Genomic_DNA"/>
</dbReference>
<accession>A0A9N9CS92</accession>
<evidence type="ECO:0000313" key="2">
    <source>
        <dbReference type="Proteomes" id="UP000789405"/>
    </source>
</evidence>
<protein>
    <submittedName>
        <fullName evidence="1">8968_t:CDS:1</fullName>
    </submittedName>
</protein>
<dbReference type="AlphaFoldDB" id="A0A9N9CS92"/>
<evidence type="ECO:0000313" key="1">
    <source>
        <dbReference type="EMBL" id="CAG8612090.1"/>
    </source>
</evidence>
<organism evidence="1 2">
    <name type="scientific">Dentiscutata erythropus</name>
    <dbReference type="NCBI Taxonomy" id="1348616"/>
    <lineage>
        <taxon>Eukaryota</taxon>
        <taxon>Fungi</taxon>
        <taxon>Fungi incertae sedis</taxon>
        <taxon>Mucoromycota</taxon>
        <taxon>Glomeromycotina</taxon>
        <taxon>Glomeromycetes</taxon>
        <taxon>Diversisporales</taxon>
        <taxon>Gigasporaceae</taxon>
        <taxon>Dentiscutata</taxon>
    </lineage>
</organism>
<name>A0A9N9CS92_9GLOM</name>
<comment type="caution">
    <text evidence="1">The sequence shown here is derived from an EMBL/GenBank/DDBJ whole genome shotgun (WGS) entry which is preliminary data.</text>
</comment>
<reference evidence="1" key="1">
    <citation type="submission" date="2021-06" db="EMBL/GenBank/DDBJ databases">
        <authorList>
            <person name="Kallberg Y."/>
            <person name="Tangrot J."/>
            <person name="Rosling A."/>
        </authorList>
    </citation>
    <scope>NUCLEOTIDE SEQUENCE</scope>
    <source>
        <strain evidence="1">MA453B</strain>
    </source>
</reference>
<gene>
    <name evidence="1" type="ORF">DERYTH_LOCUS8192</name>
</gene>
<sequence length="66" mass="7694">KEFDIEKRRTKKKFLLKVFKGDFKNFYVSIVDQIPVPIHLIGWSRQVTVKGTVQSSNKRCLQGISI</sequence>